<evidence type="ECO:0000313" key="3">
    <source>
        <dbReference type="EMBL" id="GGJ35279.1"/>
    </source>
</evidence>
<sequence length="594" mass="64749">MLLTFCLLSLFSLTGWASAACTEKDLSLEDESLGVIYADDLESDENGTVFSGACFTLGGLDLSTSKISIVGQEFVSEVLQVTGDGVVGTVQELSGNTETRTLQGVKITLTLPSQVLSGVPLAEGTYILEGAATQSGNAWKFERATLTRTDQQEQYVLEKAVLQNGKLTAQVARLRQDLNQLQATEFSGTEKQVQAQHIEFCVCRELDARELLLLGEDLNITPETFSVRSVRFDVYGWQTPDLGTLTLPLDPQKPLLAAVQDAFAAYQERLNQKPIEVVSDATGVALHNLPVSLDLQTRLNLGVHVVDAGFSPEILLDQETADVRIRAGLPAPVGQQAAFPALLVDVEPSQGLALRAHFRTGVNETREFGLGYSLKTGPVSWLALASGANEGQVTALVYAAEGHYQGTGMVGSLNLQTDARVRLQTTLNDVAAVHEGFYQLGYQQGPWTLQLRHTLSGSVGEVHFSAFAPEQRNQTEVSARYAADRWSLKYALSEDWLAQQTRQQVVLALPVVELDNQIRYSTLESRWLNLSLSATAFVQVTDAFRAEPMLGYDWATGNVLYGFGGTLNTPNYAYTLGAYRFAEGWGIKARFGLH</sequence>
<proteinExistence type="predicted"/>
<dbReference type="Proteomes" id="UP000632222">
    <property type="component" value="Unassembled WGS sequence"/>
</dbReference>
<evidence type="ECO:0000313" key="4">
    <source>
        <dbReference type="Proteomes" id="UP000632222"/>
    </source>
</evidence>
<keyword evidence="1" id="KW-0175">Coiled coil</keyword>
<accession>A0ABQ2D0Q1</accession>
<protein>
    <submittedName>
        <fullName evidence="3">Uncharacterized protein</fullName>
    </submittedName>
</protein>
<dbReference type="EMBL" id="BMOD01000006">
    <property type="protein sequence ID" value="GGJ35279.1"/>
    <property type="molecule type" value="Genomic_DNA"/>
</dbReference>
<reference evidence="4" key="1">
    <citation type="journal article" date="2019" name="Int. J. Syst. Evol. Microbiol.">
        <title>The Global Catalogue of Microorganisms (GCM) 10K type strain sequencing project: providing services to taxonomists for standard genome sequencing and annotation.</title>
        <authorList>
            <consortium name="The Broad Institute Genomics Platform"/>
            <consortium name="The Broad Institute Genome Sequencing Center for Infectious Disease"/>
            <person name="Wu L."/>
            <person name="Ma J."/>
        </authorList>
    </citation>
    <scope>NUCLEOTIDE SEQUENCE [LARGE SCALE GENOMIC DNA]</scope>
    <source>
        <strain evidence="4">JCM 14370</strain>
    </source>
</reference>
<feature type="coiled-coil region" evidence="1">
    <location>
        <begin position="157"/>
        <end position="184"/>
    </location>
</feature>
<evidence type="ECO:0000256" key="1">
    <source>
        <dbReference type="SAM" id="Coils"/>
    </source>
</evidence>
<gene>
    <name evidence="3" type="ORF">GCM10008938_21710</name>
</gene>
<feature type="signal peptide" evidence="2">
    <location>
        <begin position="1"/>
        <end position="19"/>
    </location>
</feature>
<keyword evidence="4" id="KW-1185">Reference proteome</keyword>
<name>A0ABQ2D0Q1_9DEIO</name>
<organism evidence="3 4">
    <name type="scientific">Deinococcus roseus</name>
    <dbReference type="NCBI Taxonomy" id="392414"/>
    <lineage>
        <taxon>Bacteria</taxon>
        <taxon>Thermotogati</taxon>
        <taxon>Deinococcota</taxon>
        <taxon>Deinococci</taxon>
        <taxon>Deinococcales</taxon>
        <taxon>Deinococcaceae</taxon>
        <taxon>Deinococcus</taxon>
    </lineage>
</organism>
<keyword evidence="2" id="KW-0732">Signal</keyword>
<evidence type="ECO:0000256" key="2">
    <source>
        <dbReference type="SAM" id="SignalP"/>
    </source>
</evidence>
<comment type="caution">
    <text evidence="3">The sequence shown here is derived from an EMBL/GenBank/DDBJ whole genome shotgun (WGS) entry which is preliminary data.</text>
</comment>
<feature type="chain" id="PRO_5047359694" evidence="2">
    <location>
        <begin position="20"/>
        <end position="594"/>
    </location>
</feature>